<gene>
    <name evidence="2" type="ORF">GT020_08045</name>
</gene>
<evidence type="ECO:0000256" key="1">
    <source>
        <dbReference type="SAM" id="MobiDB-lite"/>
    </source>
</evidence>
<dbReference type="Proteomes" id="UP000477543">
    <property type="component" value="Unassembled WGS sequence"/>
</dbReference>
<dbReference type="RefSeq" id="WP_161448596.1">
    <property type="nucleotide sequence ID" value="NZ_WYDN01000005.1"/>
</dbReference>
<comment type="caution">
    <text evidence="2">The sequence shown here is derived from an EMBL/GenBank/DDBJ whole genome shotgun (WGS) entry which is preliminary data.</text>
</comment>
<feature type="region of interest" description="Disordered" evidence="1">
    <location>
        <begin position="24"/>
        <end position="53"/>
    </location>
</feature>
<dbReference type="PROSITE" id="PS51257">
    <property type="entry name" value="PROKAR_LIPOPROTEIN"/>
    <property type="match status" value="1"/>
</dbReference>
<dbReference type="EMBL" id="WYDN01000005">
    <property type="protein sequence ID" value="NAZ16014.1"/>
    <property type="molecule type" value="Genomic_DNA"/>
</dbReference>
<proteinExistence type="predicted"/>
<reference evidence="2 3" key="1">
    <citation type="submission" date="2020-01" db="EMBL/GenBank/DDBJ databases">
        <title>Glutamicibacter soli M275.</title>
        <authorList>
            <person name="Meng X."/>
        </authorList>
    </citation>
    <scope>NUCLEOTIDE SEQUENCE [LARGE SCALE GENOMIC DNA]</scope>
    <source>
        <strain evidence="2 3">M275</strain>
    </source>
</reference>
<feature type="compositionally biased region" description="Polar residues" evidence="1">
    <location>
        <begin position="34"/>
        <end position="47"/>
    </location>
</feature>
<evidence type="ECO:0000313" key="2">
    <source>
        <dbReference type="EMBL" id="NAZ16014.1"/>
    </source>
</evidence>
<accession>A0A6L9G451</accession>
<dbReference type="AlphaFoldDB" id="A0A6L9G451"/>
<evidence type="ECO:0000313" key="3">
    <source>
        <dbReference type="Proteomes" id="UP000477543"/>
    </source>
</evidence>
<name>A0A6L9G451_9MICC</name>
<protein>
    <submittedName>
        <fullName evidence="2">Uncharacterized protein</fullName>
    </submittedName>
</protein>
<sequence length="201" mass="22106">MKKMLPLLGAVILALTSCTTPVSQLGPLDRESPRQQSNTLQFQQPVEESSPEEIAHRQEVALHYPPLMYLAMVGISSDPTAMDGIGFWQGEIEQRGYHGLVAWNAARFLYQQGGTLAPEELSLETDGLPGPYLIKFSCSGVGQIDLRVRDGQSALKQKVVQCSTEANVVEVELDEEKIENLVIELIPELSAPASYEIQVIQ</sequence>
<organism evidence="2 3">
    <name type="scientific">Glutamicibacter soli</name>
    <dbReference type="NCBI Taxonomy" id="453836"/>
    <lineage>
        <taxon>Bacteria</taxon>
        <taxon>Bacillati</taxon>
        <taxon>Actinomycetota</taxon>
        <taxon>Actinomycetes</taxon>
        <taxon>Micrococcales</taxon>
        <taxon>Micrococcaceae</taxon>
        <taxon>Glutamicibacter</taxon>
    </lineage>
</organism>